<dbReference type="Proteomes" id="UP001189122">
    <property type="component" value="Unassembled WGS sequence"/>
</dbReference>
<reference evidence="1 2" key="1">
    <citation type="submission" date="2019-12" db="EMBL/GenBank/DDBJ databases">
        <authorList>
            <person name="Scholz U."/>
            <person name="Mascher M."/>
            <person name="Fiebig A."/>
        </authorList>
    </citation>
    <scope>NUCLEOTIDE SEQUENCE</scope>
</reference>
<accession>A0A7I8IPB6</accession>
<keyword evidence="2" id="KW-1185">Reference proteome</keyword>
<evidence type="ECO:0000313" key="2">
    <source>
        <dbReference type="Proteomes" id="UP001189122"/>
    </source>
</evidence>
<evidence type="ECO:0000313" key="1">
    <source>
        <dbReference type="EMBL" id="CAA2620058.1"/>
    </source>
</evidence>
<dbReference type="EMBL" id="LR743592">
    <property type="protein sequence ID" value="CAA2620058.1"/>
    <property type="molecule type" value="Genomic_DNA"/>
</dbReference>
<proteinExistence type="predicted"/>
<dbReference type="AlphaFoldDB" id="A0A7I8IPB6"/>
<sequence length="91" mass="10988">METKREIDHYRLIKNPDTEERSYIIKDKLYKFLMGQHLEYETNTSRFQKRDGKIPFIKREPKTDLKAHLFCTYCQRNRLLGGHAGRSMTNH</sequence>
<organism evidence="1">
    <name type="scientific">Spirodela intermedia</name>
    <name type="common">Intermediate duckweed</name>
    <dbReference type="NCBI Taxonomy" id="51605"/>
    <lineage>
        <taxon>Eukaryota</taxon>
        <taxon>Viridiplantae</taxon>
        <taxon>Streptophyta</taxon>
        <taxon>Embryophyta</taxon>
        <taxon>Tracheophyta</taxon>
        <taxon>Spermatophyta</taxon>
        <taxon>Magnoliopsida</taxon>
        <taxon>Liliopsida</taxon>
        <taxon>Araceae</taxon>
        <taxon>Lemnoideae</taxon>
        <taxon>Spirodela</taxon>
    </lineage>
</organism>
<protein>
    <submittedName>
        <fullName evidence="1">Uncharacterized protein</fullName>
    </submittedName>
</protein>
<dbReference type="EMBL" id="CACRZD030000005">
    <property type="protein sequence ID" value="CAA6659806.1"/>
    <property type="molecule type" value="Genomic_DNA"/>
</dbReference>
<name>A0A7I8IPB6_SPIIN</name>
<gene>
    <name evidence="1" type="ORF">SI7747_05006227</name>
</gene>